<dbReference type="CTD" id="20314675"/>
<dbReference type="KEGG" id="ovi:T265_00487"/>
<proteinExistence type="predicted"/>
<accession>A0A075ACH2</accession>
<name>A0A075ACH2_OPIVI</name>
<dbReference type="RefSeq" id="XP_009162555.1">
    <property type="nucleotide sequence ID" value="XM_009164291.1"/>
</dbReference>
<dbReference type="Proteomes" id="UP000054324">
    <property type="component" value="Unassembled WGS sequence"/>
</dbReference>
<keyword evidence="3" id="KW-1185">Reference proteome</keyword>
<sequence>MSPILNSKNRSFSSGSTSKALLSRPYPLLTSTPVTKGGHKFSSVSDSDSINHSLIVDEAANCNERSPNKYFLLDDYPVKTFKSIPPTLPVRVGKEQFEEANCRKRSNQQQSPAMSHCTDLEEGPFNKTRCKISTNTSCDPLEVVRDPKWSAIFTDQRLHQQWAQLQDIMQYFQLPRQFKPATCSQPLVTNKNSYSAGKKNKIMFAKLAQLPMLNQKPFFINSLTKDSTSFGTNQLGGSVVSKSLQRQLCPHGQRKGLHAYVKYANHRSPMVKTGNKQLKQLLDNTKNDENSINNRKEQGGTDEKNESHFLSSLPKRTRKEEPFSHQMEQNSSISDQKRLIGSPGTNEVPIDLRSTVTTNSAADIFVASLEHLATPMGDLRIPYPPPLLPWSLKSNSVALLQAHLKWLQKQMARFQKLHVPSNSKSLYLLNMLDLLSECYCFQ</sequence>
<dbReference type="AlphaFoldDB" id="A0A075ACH2"/>
<protein>
    <submittedName>
        <fullName evidence="2">Uncharacterized protein</fullName>
    </submittedName>
</protein>
<feature type="compositionally biased region" description="Basic and acidic residues" evidence="1">
    <location>
        <begin position="285"/>
        <end position="307"/>
    </location>
</feature>
<reference evidence="2 3" key="1">
    <citation type="submission" date="2013-11" db="EMBL/GenBank/DDBJ databases">
        <title>Opisthorchis viverrini - life in the bile duct.</title>
        <authorList>
            <person name="Young N.D."/>
            <person name="Nagarajan N."/>
            <person name="Lin S.J."/>
            <person name="Korhonen P.K."/>
            <person name="Jex A.R."/>
            <person name="Hall R.S."/>
            <person name="Safavi-Hemami H."/>
            <person name="Kaewkong W."/>
            <person name="Bertrand D."/>
            <person name="Gao S."/>
            <person name="Seet Q."/>
            <person name="Wongkham S."/>
            <person name="Teh B.T."/>
            <person name="Wongkham C."/>
            <person name="Intapan P.M."/>
            <person name="Maleewong W."/>
            <person name="Yang X."/>
            <person name="Hu M."/>
            <person name="Wang Z."/>
            <person name="Hofmann A."/>
            <person name="Sternberg P.W."/>
            <person name="Tan P."/>
            <person name="Wang J."/>
            <person name="Gasser R.B."/>
        </authorList>
    </citation>
    <scope>NUCLEOTIDE SEQUENCE [LARGE SCALE GENOMIC DNA]</scope>
</reference>
<evidence type="ECO:0000313" key="3">
    <source>
        <dbReference type="Proteomes" id="UP000054324"/>
    </source>
</evidence>
<dbReference type="EMBL" id="KL596623">
    <property type="protein sequence ID" value="KER33590.1"/>
    <property type="molecule type" value="Genomic_DNA"/>
</dbReference>
<evidence type="ECO:0000256" key="1">
    <source>
        <dbReference type="SAM" id="MobiDB-lite"/>
    </source>
</evidence>
<gene>
    <name evidence="2" type="ORF">T265_00487</name>
</gene>
<feature type="region of interest" description="Disordered" evidence="1">
    <location>
        <begin position="283"/>
        <end position="346"/>
    </location>
</feature>
<evidence type="ECO:0000313" key="2">
    <source>
        <dbReference type="EMBL" id="KER33590.1"/>
    </source>
</evidence>
<organism evidence="2 3">
    <name type="scientific">Opisthorchis viverrini</name>
    <name type="common">Southeast Asian liver fluke</name>
    <dbReference type="NCBI Taxonomy" id="6198"/>
    <lineage>
        <taxon>Eukaryota</taxon>
        <taxon>Metazoa</taxon>
        <taxon>Spiralia</taxon>
        <taxon>Lophotrochozoa</taxon>
        <taxon>Platyhelminthes</taxon>
        <taxon>Trematoda</taxon>
        <taxon>Digenea</taxon>
        <taxon>Opisthorchiida</taxon>
        <taxon>Opisthorchiata</taxon>
        <taxon>Opisthorchiidae</taxon>
        <taxon>Opisthorchis</taxon>
    </lineage>
</organism>
<dbReference type="OrthoDB" id="6255533at2759"/>
<dbReference type="GeneID" id="20314675"/>